<comment type="caution">
    <text evidence="2">The sequence shown here is derived from an EMBL/GenBank/DDBJ whole genome shotgun (WGS) entry which is preliminary data.</text>
</comment>
<dbReference type="EMBL" id="JAACJM010000567">
    <property type="protein sequence ID" value="KAF5311254.1"/>
    <property type="molecule type" value="Genomic_DNA"/>
</dbReference>
<name>A0A8H5AUK3_9AGAR</name>
<dbReference type="InterPro" id="IPR037056">
    <property type="entry name" value="RNase_H1_N_sf"/>
</dbReference>
<dbReference type="Gene3D" id="3.40.970.10">
    <property type="entry name" value="Ribonuclease H1, N-terminal domain"/>
    <property type="match status" value="1"/>
</dbReference>
<dbReference type="Pfam" id="PF01693">
    <property type="entry name" value="Cauli_VI"/>
    <property type="match status" value="1"/>
</dbReference>
<dbReference type="InterPro" id="IPR009027">
    <property type="entry name" value="Ribosomal_bL9/RNase_H1_N"/>
</dbReference>
<evidence type="ECO:0000313" key="2">
    <source>
        <dbReference type="EMBL" id="KAF5311254.1"/>
    </source>
</evidence>
<evidence type="ECO:0000313" key="3">
    <source>
        <dbReference type="Proteomes" id="UP000559256"/>
    </source>
</evidence>
<reference evidence="2 3" key="1">
    <citation type="journal article" date="2020" name="ISME J.">
        <title>Uncovering the hidden diversity of litter-decomposition mechanisms in mushroom-forming fungi.</title>
        <authorList>
            <person name="Floudas D."/>
            <person name="Bentzer J."/>
            <person name="Ahren D."/>
            <person name="Johansson T."/>
            <person name="Persson P."/>
            <person name="Tunlid A."/>
        </authorList>
    </citation>
    <scope>NUCLEOTIDE SEQUENCE [LARGE SCALE GENOMIC DNA]</scope>
    <source>
        <strain evidence="2 3">CBS 291.85</strain>
    </source>
</reference>
<keyword evidence="3" id="KW-1185">Reference proteome</keyword>
<dbReference type="SUPFAM" id="SSF55658">
    <property type="entry name" value="L9 N-domain-like"/>
    <property type="match status" value="1"/>
</dbReference>
<dbReference type="OrthoDB" id="2871083at2759"/>
<feature type="domain" description="Ribonuclease H1 N-terminal" evidence="1">
    <location>
        <begin position="56"/>
        <end position="94"/>
    </location>
</feature>
<dbReference type="Proteomes" id="UP000559256">
    <property type="component" value="Unassembled WGS sequence"/>
</dbReference>
<dbReference type="AlphaFoldDB" id="A0A8H5AUK3"/>
<dbReference type="InterPro" id="IPR011320">
    <property type="entry name" value="RNase_H1_N"/>
</dbReference>
<sequence length="300" mass="33695">MTANNDSGNDSDNLWDQLENLSPAMSIMALPPRPTCQPRVYDSQSSSKNFKPKLIYNVYTGDAPGIYTTWDDVSGRVIGVSKARYKSYNSYRDALHGWRQNCVSTHHHPDDFIDGSIYVPDAEPIMRATTPPPHTEPLTHSSQSQYSPLCAPILLSHDPRLLLPLSEDPPKLFSHHHHSLKRCPTHLNHTIPPLCQPIPLSHNPHLLLLLSERTAQAFFGPESPAWRRFSNFPQRGKSWAVTTGSRTAIVNAEMADEILREAHLRGMEAQAVQVNSVQEAEELLARLDLDTEKTESEEEV</sequence>
<organism evidence="2 3">
    <name type="scientific">Tetrapyrgos nigripes</name>
    <dbReference type="NCBI Taxonomy" id="182062"/>
    <lineage>
        <taxon>Eukaryota</taxon>
        <taxon>Fungi</taxon>
        <taxon>Dikarya</taxon>
        <taxon>Basidiomycota</taxon>
        <taxon>Agaricomycotina</taxon>
        <taxon>Agaricomycetes</taxon>
        <taxon>Agaricomycetidae</taxon>
        <taxon>Agaricales</taxon>
        <taxon>Marasmiineae</taxon>
        <taxon>Marasmiaceae</taxon>
        <taxon>Tetrapyrgos</taxon>
    </lineage>
</organism>
<accession>A0A8H5AUK3</accession>
<evidence type="ECO:0000259" key="1">
    <source>
        <dbReference type="Pfam" id="PF01693"/>
    </source>
</evidence>
<gene>
    <name evidence="2" type="ORF">D9758_019118</name>
</gene>
<protein>
    <recommendedName>
        <fullName evidence="1">Ribonuclease H1 N-terminal domain-containing protein</fullName>
    </recommendedName>
</protein>
<proteinExistence type="predicted"/>